<name>A0AAE1KFQ8_PETCI</name>
<evidence type="ECO:0000313" key="3">
    <source>
        <dbReference type="EMBL" id="KAK3871358.1"/>
    </source>
</evidence>
<comment type="caution">
    <text evidence="3">The sequence shown here is derived from an EMBL/GenBank/DDBJ whole genome shotgun (WGS) entry which is preliminary data.</text>
</comment>
<feature type="region of interest" description="Disordered" evidence="1">
    <location>
        <begin position="407"/>
        <end position="429"/>
    </location>
</feature>
<gene>
    <name evidence="3" type="ORF">Pcinc_023490</name>
</gene>
<sequence length="762" mass="83612">MWRDYRCTVPVLVVLAAVQVVVGEASVNTPRLGDVSRLQEVQREFLDVVGNSSSSVKNLGEVMNLLHSATGRQLGRLLMEGVMLGVQEKESGAILSQFLVDLQERLPPRLLKQMDNYRDFFRGMDLSTLPLVWEQMFQKDELGNSLAAMPLGQLVDMLHPISSKYGIDIRAFVNSIVGKGDNNARDHLLDALQNLNWTSIFSSFLNSSSTPSAMQTTESDPKSTTKTNAKKDQSKNAKNDKTLRLFRPLVASLLKENNIDLDADAVLEVVSPLLNGDLIGQAAPLLAALGSQGGGAGIMPLIVNAIGGLEGQQKQKQMGGLLGGLGALLAGGKENMDLGSLIKVASMFIDNDSKPTKNSRNDEKVKKDGLDMGSLLNMAGQLAENNNINIGSMLEATSSFFNAEKKQKPVAKKDTAAPVARDTEAPSSRVTKKKKVRKAGRPRHFIDIIEPIILSMQTDKKCNRKIKQAINYGKVMLMNNVPSVDDSGMILTHLVSTLLSKEFLTSRGLNVKVVVKSIRDAILHTTWSDFIEKLENDDYRESLIKTITPHATELAILSTTEAAQVKFKKVAVPGIQNAFAQSGIPGVTLDNFPERVAPTLSLMGVGWNLPFNPTTILVPVRNYIKDIMNWITAGIEHIRTLERRQVEDEVESSLKEACRGVLAAVKATHNMKVECLQQRLCHLTKDMTTVGKAITRTVSLVVAVNPVLDTRDSALLVNIVQALSGYSEDCEDNVSEDCKMEEEVRDEEDETAMNLDYEHQEL</sequence>
<evidence type="ECO:0000256" key="1">
    <source>
        <dbReference type="SAM" id="MobiDB-lite"/>
    </source>
</evidence>
<dbReference type="AlphaFoldDB" id="A0AAE1KFQ8"/>
<protein>
    <submittedName>
        <fullName evidence="3">Uncharacterized protein</fullName>
    </submittedName>
</protein>
<evidence type="ECO:0000256" key="2">
    <source>
        <dbReference type="SAM" id="SignalP"/>
    </source>
</evidence>
<dbReference type="EMBL" id="JAWQEG010002524">
    <property type="protein sequence ID" value="KAK3871358.1"/>
    <property type="molecule type" value="Genomic_DNA"/>
</dbReference>
<proteinExistence type="predicted"/>
<dbReference type="Proteomes" id="UP001286313">
    <property type="component" value="Unassembled WGS sequence"/>
</dbReference>
<feature type="chain" id="PRO_5042278917" evidence="2">
    <location>
        <begin position="24"/>
        <end position="762"/>
    </location>
</feature>
<accession>A0AAE1KFQ8</accession>
<feature type="region of interest" description="Disordered" evidence="1">
    <location>
        <begin position="742"/>
        <end position="762"/>
    </location>
</feature>
<keyword evidence="4" id="KW-1185">Reference proteome</keyword>
<organism evidence="3 4">
    <name type="scientific">Petrolisthes cinctipes</name>
    <name type="common">Flat porcelain crab</name>
    <dbReference type="NCBI Taxonomy" id="88211"/>
    <lineage>
        <taxon>Eukaryota</taxon>
        <taxon>Metazoa</taxon>
        <taxon>Ecdysozoa</taxon>
        <taxon>Arthropoda</taxon>
        <taxon>Crustacea</taxon>
        <taxon>Multicrustacea</taxon>
        <taxon>Malacostraca</taxon>
        <taxon>Eumalacostraca</taxon>
        <taxon>Eucarida</taxon>
        <taxon>Decapoda</taxon>
        <taxon>Pleocyemata</taxon>
        <taxon>Anomura</taxon>
        <taxon>Galatheoidea</taxon>
        <taxon>Porcellanidae</taxon>
        <taxon>Petrolisthes</taxon>
    </lineage>
</organism>
<keyword evidence="2" id="KW-0732">Signal</keyword>
<feature type="region of interest" description="Disordered" evidence="1">
    <location>
        <begin position="208"/>
        <end position="238"/>
    </location>
</feature>
<evidence type="ECO:0000313" key="4">
    <source>
        <dbReference type="Proteomes" id="UP001286313"/>
    </source>
</evidence>
<feature type="compositionally biased region" description="Basic and acidic residues" evidence="1">
    <location>
        <begin position="219"/>
        <end position="238"/>
    </location>
</feature>
<reference evidence="3" key="1">
    <citation type="submission" date="2023-10" db="EMBL/GenBank/DDBJ databases">
        <title>Genome assemblies of two species of porcelain crab, Petrolisthes cinctipes and Petrolisthes manimaculis (Anomura: Porcellanidae).</title>
        <authorList>
            <person name="Angst P."/>
        </authorList>
    </citation>
    <scope>NUCLEOTIDE SEQUENCE</scope>
    <source>
        <strain evidence="3">PB745_01</strain>
        <tissue evidence="3">Gill</tissue>
    </source>
</reference>
<feature type="signal peptide" evidence="2">
    <location>
        <begin position="1"/>
        <end position="23"/>
    </location>
</feature>